<sequence>MGDGKGGYWRWMGWLAIACLSLPLQALTTEPVRQPHIRASLVSEVDSLIPGGTVTVGLLLQPDPDWHVYWRNPGDSGMPPRLNWDTPAGIDMGAIQWPFPQPIPVQHLMNFGYHDQVLLPVAVRVAESVPAGPVSLVAQASWLVCKETCVPGSARLELTLPVRAGAAVVDAQVAPLFRRARERQPQPLGLLGASAVAGGEAIAIDIYATQPVFDGAQRVEFIPATEDLVEYGEPAKLRWKKNRLSIEQPRALTFTRLPDSVEGLLVVDRRRAWLVKFKP</sequence>
<feature type="domain" description="Thiol:disulfide interchange protein DsbD N-terminal" evidence="1">
    <location>
        <begin position="48"/>
        <end position="160"/>
    </location>
</feature>
<protein>
    <recommendedName>
        <fullName evidence="1">Thiol:disulfide interchange protein DsbD N-terminal domain-containing protein</fullName>
    </recommendedName>
</protein>
<organism evidence="2 3">
    <name type="scientific">Exilibacterium tricleocarpae</name>
    <dbReference type="NCBI Taxonomy" id="2591008"/>
    <lineage>
        <taxon>Bacteria</taxon>
        <taxon>Pseudomonadati</taxon>
        <taxon>Pseudomonadota</taxon>
        <taxon>Gammaproteobacteria</taxon>
        <taxon>Cellvibrionales</taxon>
        <taxon>Cellvibrionaceae</taxon>
        <taxon>Exilibacterium</taxon>
    </lineage>
</organism>
<proteinExistence type="predicted"/>
<evidence type="ECO:0000313" key="2">
    <source>
        <dbReference type="EMBL" id="TQV84690.1"/>
    </source>
</evidence>
<dbReference type="EMBL" id="VHSG01000005">
    <property type="protein sequence ID" value="TQV84690.1"/>
    <property type="molecule type" value="Genomic_DNA"/>
</dbReference>
<dbReference type="OrthoDB" id="9811036at2"/>
<accession>A0A545U5E2</accession>
<dbReference type="AlphaFoldDB" id="A0A545U5E2"/>
<evidence type="ECO:0000313" key="3">
    <source>
        <dbReference type="Proteomes" id="UP000319732"/>
    </source>
</evidence>
<dbReference type="Proteomes" id="UP000319732">
    <property type="component" value="Unassembled WGS sequence"/>
</dbReference>
<comment type="caution">
    <text evidence="2">The sequence shown here is derived from an EMBL/GenBank/DDBJ whole genome shotgun (WGS) entry which is preliminary data.</text>
</comment>
<gene>
    <name evidence="2" type="ORF">FKG94_03980</name>
</gene>
<dbReference type="Pfam" id="PF11412">
    <property type="entry name" value="DsbD_N"/>
    <property type="match status" value="1"/>
</dbReference>
<name>A0A545U5E2_9GAMM</name>
<dbReference type="InterPro" id="IPR028250">
    <property type="entry name" value="DsbDN"/>
</dbReference>
<evidence type="ECO:0000259" key="1">
    <source>
        <dbReference type="Pfam" id="PF11412"/>
    </source>
</evidence>
<reference evidence="2 3" key="1">
    <citation type="submission" date="2019-06" db="EMBL/GenBank/DDBJ databases">
        <title>Whole genome sequence for Cellvibrionaceae sp. R142.</title>
        <authorList>
            <person name="Wang G."/>
        </authorList>
    </citation>
    <scope>NUCLEOTIDE SEQUENCE [LARGE SCALE GENOMIC DNA]</scope>
    <source>
        <strain evidence="2 3">R142</strain>
    </source>
</reference>
<dbReference type="RefSeq" id="WP_142902896.1">
    <property type="nucleotide sequence ID" value="NZ_ML660088.1"/>
</dbReference>
<keyword evidence="3" id="KW-1185">Reference proteome</keyword>